<dbReference type="SUPFAM" id="SSF46785">
    <property type="entry name" value="Winged helix' DNA-binding domain"/>
    <property type="match status" value="1"/>
</dbReference>
<dbReference type="Proteomes" id="UP000473699">
    <property type="component" value="Unassembled WGS sequence"/>
</dbReference>
<evidence type="ECO:0000256" key="2">
    <source>
        <dbReference type="ARBA" id="ARBA00023015"/>
    </source>
</evidence>
<dbReference type="GO" id="GO:0003700">
    <property type="term" value="F:DNA-binding transcription factor activity"/>
    <property type="evidence" value="ECO:0007669"/>
    <property type="project" value="InterPro"/>
</dbReference>
<sequence>MRFEQLHLFATILSCGSFAAAARLLHLSQPSITTSLSALEAEVGQRLLERTPGQRHPVRPTAAGEIFAGFARKALTDYRGMLSAVTLSSDAPQAPVRIGVTPTPGSSLLPVLTNKFREENPALTIQVKTFRGTELARRLKEGEFDLGVTGTRPQDDGIVFERFFYDPLVLIAPVRMGLTGPITLRELKRLPLVVRDASGNLMRLLIQALNRVGLSLERMNVVMQVSGNNDVLSSVTLGAGVGFVARSLLAANRENHDIMIVPVRRLQVTRYVYMLRRESSSFTGGMRLFWEYAMGTEWREHVFSYNTMML</sequence>
<proteinExistence type="inferred from homology"/>
<evidence type="ECO:0000259" key="5">
    <source>
        <dbReference type="PROSITE" id="PS50931"/>
    </source>
</evidence>
<dbReference type="Pfam" id="PF00126">
    <property type="entry name" value="HTH_1"/>
    <property type="match status" value="1"/>
</dbReference>
<dbReference type="InterPro" id="IPR005119">
    <property type="entry name" value="LysR_subst-bd"/>
</dbReference>
<dbReference type="PANTHER" id="PTHR30126:SF40">
    <property type="entry name" value="HTH-TYPE TRANSCRIPTIONAL REGULATOR GLTR"/>
    <property type="match status" value="1"/>
</dbReference>
<organism evidence="6 7">
    <name type="scientific">Pyramidobacter porci</name>
    <dbReference type="NCBI Taxonomy" id="2605789"/>
    <lineage>
        <taxon>Bacteria</taxon>
        <taxon>Thermotogati</taxon>
        <taxon>Synergistota</taxon>
        <taxon>Synergistia</taxon>
        <taxon>Synergistales</taxon>
        <taxon>Dethiosulfovibrionaceae</taxon>
        <taxon>Pyramidobacter</taxon>
    </lineage>
</organism>
<reference evidence="6 7" key="1">
    <citation type="submission" date="2019-08" db="EMBL/GenBank/DDBJ databases">
        <title>In-depth cultivation of the pig gut microbiome towards novel bacterial diversity and tailored functional studies.</title>
        <authorList>
            <person name="Wylensek D."/>
            <person name="Hitch T.C.A."/>
            <person name="Clavel T."/>
        </authorList>
    </citation>
    <scope>NUCLEOTIDE SEQUENCE [LARGE SCALE GENOMIC DNA]</scope>
    <source>
        <strain evidence="6 7">SM-530-WT-4B</strain>
    </source>
</reference>
<comment type="caution">
    <text evidence="6">The sequence shown here is derived from an EMBL/GenBank/DDBJ whole genome shotgun (WGS) entry which is preliminary data.</text>
</comment>
<keyword evidence="4" id="KW-0804">Transcription</keyword>
<protein>
    <submittedName>
        <fullName evidence="6">LysR family transcriptional regulator</fullName>
    </submittedName>
</protein>
<dbReference type="InterPro" id="IPR036390">
    <property type="entry name" value="WH_DNA-bd_sf"/>
</dbReference>
<dbReference type="PROSITE" id="PS51257">
    <property type="entry name" value="PROKAR_LIPOPROTEIN"/>
    <property type="match status" value="1"/>
</dbReference>
<feature type="domain" description="HTH lysR-type" evidence="5">
    <location>
        <begin position="1"/>
        <end position="58"/>
    </location>
</feature>
<dbReference type="PRINTS" id="PR00039">
    <property type="entry name" value="HTHLYSR"/>
</dbReference>
<dbReference type="AlphaFoldDB" id="A0A6L5YAW9"/>
<dbReference type="RefSeq" id="WP_154528514.1">
    <property type="nucleotide sequence ID" value="NZ_VUNH01000004.1"/>
</dbReference>
<evidence type="ECO:0000256" key="1">
    <source>
        <dbReference type="ARBA" id="ARBA00009437"/>
    </source>
</evidence>
<dbReference type="Pfam" id="PF03466">
    <property type="entry name" value="LysR_substrate"/>
    <property type="match status" value="1"/>
</dbReference>
<keyword evidence="3" id="KW-0238">DNA-binding</keyword>
<dbReference type="GO" id="GO:0000976">
    <property type="term" value="F:transcription cis-regulatory region binding"/>
    <property type="evidence" value="ECO:0007669"/>
    <property type="project" value="TreeGrafter"/>
</dbReference>
<evidence type="ECO:0000313" key="6">
    <source>
        <dbReference type="EMBL" id="MST55420.1"/>
    </source>
</evidence>
<accession>A0A6L5YAW9</accession>
<dbReference type="PROSITE" id="PS50931">
    <property type="entry name" value="HTH_LYSR"/>
    <property type="match status" value="1"/>
</dbReference>
<evidence type="ECO:0000256" key="3">
    <source>
        <dbReference type="ARBA" id="ARBA00023125"/>
    </source>
</evidence>
<dbReference type="InterPro" id="IPR000847">
    <property type="entry name" value="LysR_HTH_N"/>
</dbReference>
<keyword evidence="7" id="KW-1185">Reference proteome</keyword>
<dbReference type="SUPFAM" id="SSF53850">
    <property type="entry name" value="Periplasmic binding protein-like II"/>
    <property type="match status" value="1"/>
</dbReference>
<dbReference type="InterPro" id="IPR036388">
    <property type="entry name" value="WH-like_DNA-bd_sf"/>
</dbReference>
<dbReference type="Gene3D" id="3.40.190.290">
    <property type="match status" value="1"/>
</dbReference>
<dbReference type="CDD" id="cd05466">
    <property type="entry name" value="PBP2_LTTR_substrate"/>
    <property type="match status" value="1"/>
</dbReference>
<evidence type="ECO:0000256" key="4">
    <source>
        <dbReference type="ARBA" id="ARBA00023163"/>
    </source>
</evidence>
<gene>
    <name evidence="6" type="ORF">FYJ74_05150</name>
</gene>
<comment type="similarity">
    <text evidence="1">Belongs to the LysR transcriptional regulatory family.</text>
</comment>
<dbReference type="Gene3D" id="1.10.10.10">
    <property type="entry name" value="Winged helix-like DNA-binding domain superfamily/Winged helix DNA-binding domain"/>
    <property type="match status" value="1"/>
</dbReference>
<name>A0A6L5YAW9_9BACT</name>
<dbReference type="EMBL" id="VUNH01000004">
    <property type="protein sequence ID" value="MST55420.1"/>
    <property type="molecule type" value="Genomic_DNA"/>
</dbReference>
<dbReference type="PANTHER" id="PTHR30126">
    <property type="entry name" value="HTH-TYPE TRANSCRIPTIONAL REGULATOR"/>
    <property type="match status" value="1"/>
</dbReference>
<evidence type="ECO:0000313" key="7">
    <source>
        <dbReference type="Proteomes" id="UP000473699"/>
    </source>
</evidence>
<keyword evidence="2" id="KW-0805">Transcription regulation</keyword>